<dbReference type="GO" id="GO:0000981">
    <property type="term" value="F:DNA-binding transcription factor activity, RNA polymerase II-specific"/>
    <property type="evidence" value="ECO:0007669"/>
    <property type="project" value="InterPro"/>
</dbReference>
<evidence type="ECO:0000256" key="1">
    <source>
        <dbReference type="ARBA" id="ARBA00004123"/>
    </source>
</evidence>
<dbReference type="PROSITE" id="PS00463">
    <property type="entry name" value="ZN2_CY6_FUNGAL_1"/>
    <property type="match status" value="1"/>
</dbReference>
<keyword evidence="3" id="KW-0805">Transcription regulation</keyword>
<dbReference type="GO" id="GO:0003677">
    <property type="term" value="F:DNA binding"/>
    <property type="evidence" value="ECO:0007669"/>
    <property type="project" value="InterPro"/>
</dbReference>
<dbReference type="EMBL" id="QVQW01000060">
    <property type="protein sequence ID" value="RKU42212.1"/>
    <property type="molecule type" value="Genomic_DNA"/>
</dbReference>
<dbReference type="Pfam" id="PF00172">
    <property type="entry name" value="Zn_clus"/>
    <property type="match status" value="1"/>
</dbReference>
<dbReference type="SUPFAM" id="SSF57701">
    <property type="entry name" value="Zn2/Cys6 DNA-binding domain"/>
    <property type="match status" value="1"/>
</dbReference>
<evidence type="ECO:0000313" key="8">
    <source>
        <dbReference type="EMBL" id="RKU42212.1"/>
    </source>
</evidence>
<feature type="region of interest" description="Disordered" evidence="6">
    <location>
        <begin position="58"/>
        <end position="95"/>
    </location>
</feature>
<feature type="compositionally biased region" description="Polar residues" evidence="6">
    <location>
        <begin position="681"/>
        <end position="691"/>
    </location>
</feature>
<accession>A0A420Y2W8</accession>
<dbReference type="SMART" id="SM00906">
    <property type="entry name" value="Fungal_trans"/>
    <property type="match status" value="1"/>
</dbReference>
<evidence type="ECO:0000256" key="5">
    <source>
        <dbReference type="ARBA" id="ARBA00023242"/>
    </source>
</evidence>
<keyword evidence="5" id="KW-0539">Nucleus</keyword>
<proteinExistence type="predicted"/>
<protein>
    <recommendedName>
        <fullName evidence="7">Zn(2)-C6 fungal-type domain-containing protein</fullName>
    </recommendedName>
</protein>
<dbReference type="STRING" id="177199.A0A420Y2W8"/>
<feature type="region of interest" description="Disordered" evidence="6">
    <location>
        <begin position="664"/>
        <end position="786"/>
    </location>
</feature>
<evidence type="ECO:0000313" key="9">
    <source>
        <dbReference type="Proteomes" id="UP000275385"/>
    </source>
</evidence>
<evidence type="ECO:0000256" key="6">
    <source>
        <dbReference type="SAM" id="MobiDB-lite"/>
    </source>
</evidence>
<keyword evidence="9" id="KW-1185">Reference proteome</keyword>
<keyword evidence="2" id="KW-0479">Metal-binding</keyword>
<comment type="caution">
    <text evidence="8">The sequence shown here is derived from an EMBL/GenBank/DDBJ whole genome shotgun (WGS) entry which is preliminary data.</text>
</comment>
<name>A0A420Y2W8_9PEZI</name>
<dbReference type="Proteomes" id="UP000275385">
    <property type="component" value="Unassembled WGS sequence"/>
</dbReference>
<dbReference type="GO" id="GO:0008270">
    <property type="term" value="F:zinc ion binding"/>
    <property type="evidence" value="ECO:0007669"/>
    <property type="project" value="InterPro"/>
</dbReference>
<dbReference type="InterPro" id="IPR050815">
    <property type="entry name" value="TF_fung"/>
</dbReference>
<dbReference type="Gene3D" id="4.10.240.10">
    <property type="entry name" value="Zn(2)-C6 fungal-type DNA-binding domain"/>
    <property type="match status" value="1"/>
</dbReference>
<dbReference type="SMART" id="SM00066">
    <property type="entry name" value="GAL4"/>
    <property type="match status" value="1"/>
</dbReference>
<dbReference type="Pfam" id="PF04082">
    <property type="entry name" value="Fungal_trans"/>
    <property type="match status" value="1"/>
</dbReference>
<evidence type="ECO:0000256" key="2">
    <source>
        <dbReference type="ARBA" id="ARBA00022723"/>
    </source>
</evidence>
<dbReference type="GO" id="GO:0005634">
    <property type="term" value="C:nucleus"/>
    <property type="evidence" value="ECO:0007669"/>
    <property type="project" value="UniProtKB-SubCell"/>
</dbReference>
<dbReference type="CDD" id="cd00067">
    <property type="entry name" value="GAL4"/>
    <property type="match status" value="1"/>
</dbReference>
<dbReference type="InterPro" id="IPR001138">
    <property type="entry name" value="Zn2Cys6_DnaBD"/>
</dbReference>
<evidence type="ECO:0000259" key="7">
    <source>
        <dbReference type="PROSITE" id="PS50048"/>
    </source>
</evidence>
<dbReference type="InterPro" id="IPR036864">
    <property type="entry name" value="Zn2-C6_fun-type_DNA-bd_sf"/>
</dbReference>
<feature type="compositionally biased region" description="Basic and acidic residues" evidence="6">
    <location>
        <begin position="73"/>
        <end position="95"/>
    </location>
</feature>
<feature type="domain" description="Zn(2)-C6 fungal-type" evidence="7">
    <location>
        <begin position="23"/>
        <end position="55"/>
    </location>
</feature>
<dbReference type="AlphaFoldDB" id="A0A420Y2W8"/>
<comment type="subcellular location">
    <subcellularLocation>
        <location evidence="1">Nucleus</location>
    </subcellularLocation>
</comment>
<keyword evidence="4" id="KW-0804">Transcription</keyword>
<sequence length="853" mass="95063">MTGSLSSLDDRKTKRAPLRSSIACFRCRKSKIKCDNQGPTGPCNTCLKAGKECQYPDAAPLPSRRQQALSQVRGEHAGPERERKRVKRAEESGRPEVKDVVRLAEEVLSADYLSATIWSQVFDLYRQHFATELPFLHLASLKERMGSKFRGKASEPSPKTNLVLLGILTLTARFHPDVVNYVANAHVQTAMPGIDRARLAQVNPDASAASDYFAQAFLMLGLYEWTHAKPKAGGFGAWMYVGLAIRMAQALRLGVGDKEESPRRSRGRSQNPRTSVLNSQLIADKEIRRRTMFSCFILDRMLACGQDRVCTICSKDLQIQLPCSEIDFDLSENAVTSFLKADGRESERSPAKSDSVLGCFIRLVDIWGDISKFSFAGGRLSEKDGVTPWHEASRFRRLRQDLCDFYTHLPEVFQLSTNNYHRHENHQGSVYVSLHMLGCLCSIMLHREYIPFIAIRCTGPVGPLDEPTFPETRYKIPRGFWEESAEQVFRAAADIVELIVLCGDKLPMSSLIAFAVWTAAFVGIYAHHFPHMDQKAHMLVTEGVESGNVNADIKVTGPTSCAYQTLTRMSPGLNLAATFVKYFQDMDQRYHNVKRDFTQFVGKNLSLAEHTGAPKLSLRLGGQGGGLEEWKVHGLKVVNNGSIFADGERPEIFEDYSDRASSVEGVESHNSTAMNARTPRSIVSGSFTAINSGGHKPAPLPERSESRPQQTPSLSMAAPPLTLRPDGFSPASDSRVSNGYHGLGSSYPHYQHQQQRHHQQQHQQPYHARLSDQDHVPSEPVPDIPQIGAHPRRVALEQNADNFSQFFYQWEHPEWHVAAPGGIDALANNDVSTPQILLAPMDFSMLQQVGILE</sequence>
<dbReference type="PANTHER" id="PTHR47338">
    <property type="entry name" value="ZN(II)2CYS6 TRANSCRIPTION FACTOR (EUROFUNG)-RELATED"/>
    <property type="match status" value="1"/>
</dbReference>
<gene>
    <name evidence="8" type="ORF">DL546_005714</name>
</gene>
<dbReference type="PROSITE" id="PS50048">
    <property type="entry name" value="ZN2_CY6_FUNGAL_2"/>
    <property type="match status" value="1"/>
</dbReference>
<dbReference type="InterPro" id="IPR007219">
    <property type="entry name" value="XnlR_reg_dom"/>
</dbReference>
<dbReference type="GO" id="GO:0006351">
    <property type="term" value="P:DNA-templated transcription"/>
    <property type="evidence" value="ECO:0007669"/>
    <property type="project" value="InterPro"/>
</dbReference>
<evidence type="ECO:0000256" key="3">
    <source>
        <dbReference type="ARBA" id="ARBA00023015"/>
    </source>
</evidence>
<dbReference type="OrthoDB" id="5370478at2759"/>
<feature type="region of interest" description="Disordered" evidence="6">
    <location>
        <begin position="256"/>
        <end position="275"/>
    </location>
</feature>
<organism evidence="8 9">
    <name type="scientific">Coniochaeta pulveracea</name>
    <dbReference type="NCBI Taxonomy" id="177199"/>
    <lineage>
        <taxon>Eukaryota</taxon>
        <taxon>Fungi</taxon>
        <taxon>Dikarya</taxon>
        <taxon>Ascomycota</taxon>
        <taxon>Pezizomycotina</taxon>
        <taxon>Sordariomycetes</taxon>
        <taxon>Sordariomycetidae</taxon>
        <taxon>Coniochaetales</taxon>
        <taxon>Coniochaetaceae</taxon>
        <taxon>Coniochaeta</taxon>
    </lineage>
</organism>
<reference evidence="8 9" key="1">
    <citation type="submission" date="2018-08" db="EMBL/GenBank/DDBJ databases">
        <title>Draft genome of the lignicolous fungus Coniochaeta pulveracea.</title>
        <authorList>
            <person name="Borstlap C.J."/>
            <person name="De Witt R.N."/>
            <person name="Botha A."/>
            <person name="Volschenk H."/>
        </authorList>
    </citation>
    <scope>NUCLEOTIDE SEQUENCE [LARGE SCALE GENOMIC DNA]</scope>
    <source>
        <strain evidence="8 9">CAB683</strain>
    </source>
</reference>
<dbReference type="CDD" id="cd12148">
    <property type="entry name" value="fungal_TF_MHR"/>
    <property type="match status" value="1"/>
</dbReference>
<dbReference type="PANTHER" id="PTHR47338:SF5">
    <property type="entry name" value="ZN(II)2CYS6 TRANSCRIPTION FACTOR (EUROFUNG)"/>
    <property type="match status" value="1"/>
</dbReference>
<evidence type="ECO:0000256" key="4">
    <source>
        <dbReference type="ARBA" id="ARBA00023163"/>
    </source>
</evidence>